<protein>
    <recommendedName>
        <fullName evidence="4">L1 transposable element RRM domain-containing protein</fullName>
    </recommendedName>
</protein>
<reference evidence="2" key="1">
    <citation type="submission" date="2019-06" db="EMBL/GenBank/DDBJ databases">
        <authorList>
            <consortium name="Wellcome Sanger Institute Data Sharing"/>
        </authorList>
    </citation>
    <scope>NUCLEOTIDE SEQUENCE [LARGE SCALE GENOMIC DNA]</scope>
</reference>
<accession>A0A672ZLX9</accession>
<dbReference type="Proteomes" id="UP000472271">
    <property type="component" value="Chromosome 16"/>
</dbReference>
<dbReference type="InterPro" id="IPR042566">
    <property type="entry name" value="L1_C"/>
</dbReference>
<keyword evidence="1" id="KW-0175">Coiled coil</keyword>
<dbReference type="PANTHER" id="PTHR11505">
    <property type="entry name" value="L1 TRANSPOSABLE ELEMENT-RELATED"/>
    <property type="match status" value="1"/>
</dbReference>
<dbReference type="InterPro" id="IPR004244">
    <property type="entry name" value="Transposase_22"/>
</dbReference>
<reference evidence="2" key="2">
    <citation type="submission" date="2025-08" db="UniProtKB">
        <authorList>
            <consortium name="Ensembl"/>
        </authorList>
    </citation>
    <scope>IDENTIFICATION</scope>
</reference>
<evidence type="ECO:0000313" key="2">
    <source>
        <dbReference type="Ensembl" id="ENSSORP00005017799.1"/>
    </source>
</evidence>
<feature type="coiled-coil region" evidence="1">
    <location>
        <begin position="31"/>
        <end position="93"/>
    </location>
</feature>
<dbReference type="Ensembl" id="ENSSORT00005018323.1">
    <property type="protein sequence ID" value="ENSSORP00005017799.1"/>
    <property type="gene ID" value="ENSSORG00005008862.1"/>
</dbReference>
<evidence type="ECO:0000313" key="3">
    <source>
        <dbReference type="Proteomes" id="UP000472271"/>
    </source>
</evidence>
<dbReference type="InParanoid" id="A0A672ZLX9"/>
<evidence type="ECO:0000256" key="1">
    <source>
        <dbReference type="SAM" id="Coils"/>
    </source>
</evidence>
<evidence type="ECO:0008006" key="4">
    <source>
        <dbReference type="Google" id="ProtNLM"/>
    </source>
</evidence>
<keyword evidence="3" id="KW-1185">Reference proteome</keyword>
<sequence>MTAKEFNLLELSALICIIISEENGVLMQLHLDALQNEVSGCNKRIGVLEDALSSMDSRIIHLEKADERLCKENNALKEKAELLENHSRKYNMRILGLTTDAEQGNQTGYVSILLNEMFGDKLQLMPEVENAHRIGPMTKSGQRAMIVRMQRLVMREEILCVARKEKVFEARGMKLRFFPDLTANTAKARASYREVRNKLWNAGIKHGIIHPATLVLTFRGETRRFTDNVAAETYVKTVIEPAMENKEYLLKEGMHWC</sequence>
<proteinExistence type="predicted"/>
<organism evidence="2 3">
    <name type="scientific">Sphaeramia orbicularis</name>
    <name type="common">orbiculate cardinalfish</name>
    <dbReference type="NCBI Taxonomy" id="375764"/>
    <lineage>
        <taxon>Eukaryota</taxon>
        <taxon>Metazoa</taxon>
        <taxon>Chordata</taxon>
        <taxon>Craniata</taxon>
        <taxon>Vertebrata</taxon>
        <taxon>Euteleostomi</taxon>
        <taxon>Actinopterygii</taxon>
        <taxon>Neopterygii</taxon>
        <taxon>Teleostei</taxon>
        <taxon>Neoteleostei</taxon>
        <taxon>Acanthomorphata</taxon>
        <taxon>Gobiaria</taxon>
        <taxon>Kurtiformes</taxon>
        <taxon>Apogonoidei</taxon>
        <taxon>Apogonidae</taxon>
        <taxon>Apogoninae</taxon>
        <taxon>Sphaeramia</taxon>
    </lineage>
</organism>
<reference evidence="2" key="3">
    <citation type="submission" date="2025-09" db="UniProtKB">
        <authorList>
            <consortium name="Ensembl"/>
        </authorList>
    </citation>
    <scope>IDENTIFICATION</scope>
</reference>
<name>A0A672ZLX9_9TELE</name>
<dbReference type="Gene3D" id="3.30.250.20">
    <property type="entry name" value="L1 transposable element, C-terminal domain"/>
    <property type="match status" value="1"/>
</dbReference>
<dbReference type="AlphaFoldDB" id="A0A672ZLX9"/>